<evidence type="ECO:0000256" key="2">
    <source>
        <dbReference type="SAM" id="SignalP"/>
    </source>
</evidence>
<dbReference type="InterPro" id="IPR053724">
    <property type="entry name" value="OMP_A26_sf"/>
</dbReference>
<dbReference type="Pfam" id="PF01278">
    <property type="entry name" value="Omptin"/>
    <property type="match status" value="1"/>
</dbReference>
<dbReference type="PRINTS" id="PR00482">
    <property type="entry name" value="OMPTIN"/>
</dbReference>
<feature type="active site" evidence="1">
    <location>
        <position position="106"/>
    </location>
</feature>
<feature type="chain" id="PRO_5034150200" evidence="2">
    <location>
        <begin position="21"/>
        <end position="319"/>
    </location>
</feature>
<organism evidence="3">
    <name type="scientific">Pseudomonas tritici</name>
    <dbReference type="NCBI Taxonomy" id="2745518"/>
    <lineage>
        <taxon>Bacteria</taxon>
        <taxon>Pseudomonadati</taxon>
        <taxon>Pseudomonadota</taxon>
        <taxon>Gammaproteobacteria</taxon>
        <taxon>Pseudomonadales</taxon>
        <taxon>Pseudomonadaceae</taxon>
        <taxon>Pseudomonas</taxon>
    </lineage>
</organism>
<keyword evidence="3" id="KW-0378">Hydrolase</keyword>
<feature type="signal peptide" evidence="2">
    <location>
        <begin position="1"/>
        <end position="20"/>
    </location>
</feature>
<accession>A0A8H9YZF1</accession>
<feature type="active site" evidence="1">
    <location>
        <position position="104"/>
    </location>
</feature>
<keyword evidence="2" id="KW-0732">Signal</keyword>
<dbReference type="InterPro" id="IPR000036">
    <property type="entry name" value="Peptidase_A26_omptin"/>
</dbReference>
<name>A0A8H9YZF1_9PSED</name>
<sequence>MKANVVVYSLAVLCSSPAWSADYITGQQQQYIHDGFSLSSSLGYLGGESKEFVYDNGRQLSRLDWKINNAAIIKAEANYDLLPWLSINAAGWTTIASNSGHMNDYDWQNPNSSQNTDSSSSAATLNEANEYDLSLRGWLFNADNYKAGVIAGYQETRFSMTAKNGTYDYAGTDADGNYDPNAPRDRGTFPRNQSLVGYKQTYRTPYIGLVGKYAVNDVELNALMKYSHWVDGKDNDNHYMTGATSATSTSSAELWAGQVNAGYWVTPHAKVFTEATYTYYPNKKGEIKQWDNDGYQSESNGGGMQNRNWTISAGVQYLW</sequence>
<comment type="caution">
    <text evidence="3">The sequence shown here is derived from an EMBL/GenBank/DDBJ whole genome shotgun (WGS) entry which is preliminary data.</text>
</comment>
<evidence type="ECO:0000256" key="1">
    <source>
        <dbReference type="PIRSR" id="PIRSR001522-1"/>
    </source>
</evidence>
<dbReference type="InterPro" id="IPR020080">
    <property type="entry name" value="OM_adhesin/peptidase_omptin"/>
</dbReference>
<dbReference type="GO" id="GO:0006508">
    <property type="term" value="P:proteolysis"/>
    <property type="evidence" value="ECO:0007669"/>
    <property type="project" value="UniProtKB-KW"/>
</dbReference>
<evidence type="ECO:0000313" key="3">
    <source>
        <dbReference type="EMBL" id="MBC3297249.1"/>
    </source>
</evidence>
<reference evidence="3" key="1">
    <citation type="journal article" date="2020" name="Microorganisms">
        <title>Reliable Identification of Environmental Pseudomonas Isolates Using the rpoD Gene.</title>
        <authorList>
            <consortium name="The Broad Institute Genome Sequencing Platform"/>
            <person name="Girard L."/>
            <person name="Lood C."/>
            <person name="Rokni-Zadeh H."/>
            <person name="van Noort V."/>
            <person name="Lavigne R."/>
            <person name="De Mot R."/>
        </authorList>
    </citation>
    <scope>NUCLEOTIDE SEQUENCE [LARGE SCALE GENOMIC DNA]</scope>
    <source>
        <strain evidence="3">SWRI145</strain>
    </source>
</reference>
<dbReference type="GO" id="GO:0004190">
    <property type="term" value="F:aspartic-type endopeptidase activity"/>
    <property type="evidence" value="ECO:0007669"/>
    <property type="project" value="InterPro"/>
</dbReference>
<keyword evidence="3" id="KW-0645">Protease</keyword>
<dbReference type="SUPFAM" id="SSF69917">
    <property type="entry name" value="OMPT-like"/>
    <property type="match status" value="1"/>
</dbReference>
<dbReference type="AlphaFoldDB" id="A0A8H9YZF1"/>
<gene>
    <name evidence="3" type="ORF">HU722_37535</name>
</gene>
<dbReference type="EMBL" id="JABWQF010000032">
    <property type="protein sequence ID" value="MBC3297249.1"/>
    <property type="molecule type" value="Genomic_DNA"/>
</dbReference>
<dbReference type="Gene3D" id="2.40.128.90">
    <property type="entry name" value="OMPT-like"/>
    <property type="match status" value="1"/>
</dbReference>
<feature type="active site" evidence="1">
    <location>
        <position position="236"/>
    </location>
</feature>
<dbReference type="PIRSF" id="PIRSF001522">
    <property type="entry name" value="Peptidase_A26"/>
    <property type="match status" value="1"/>
</dbReference>
<protein>
    <submittedName>
        <fullName evidence="3">Omptin family outer membrane protease</fullName>
    </submittedName>
</protein>
<dbReference type="GO" id="GO:0009279">
    <property type="term" value="C:cell outer membrane"/>
    <property type="evidence" value="ECO:0007669"/>
    <property type="project" value="InterPro"/>
</dbReference>
<feature type="active site" evidence="1">
    <location>
        <position position="238"/>
    </location>
</feature>
<proteinExistence type="predicted"/>